<organism evidence="9 10">
    <name type="scientific">Spartinivicinus poritis</name>
    <dbReference type="NCBI Taxonomy" id="2994640"/>
    <lineage>
        <taxon>Bacteria</taxon>
        <taxon>Pseudomonadati</taxon>
        <taxon>Pseudomonadota</taxon>
        <taxon>Gammaproteobacteria</taxon>
        <taxon>Oceanospirillales</taxon>
        <taxon>Zooshikellaceae</taxon>
        <taxon>Spartinivicinus</taxon>
    </lineage>
</organism>
<dbReference type="RefSeq" id="WP_274690529.1">
    <property type="nucleotide sequence ID" value="NZ_JAPMOU010000030.1"/>
</dbReference>
<keyword evidence="4" id="KW-0479">Metal-binding</keyword>
<dbReference type="InterPro" id="IPR018391">
    <property type="entry name" value="PQQ_b-propeller_rpt"/>
</dbReference>
<dbReference type="InterPro" id="IPR036465">
    <property type="entry name" value="vWFA_dom_sf"/>
</dbReference>
<comment type="similarity">
    <text evidence="2">Belongs to the PilY1 family.</text>
</comment>
<protein>
    <submittedName>
        <fullName evidence="9">PilC/PilY family type IV pilus protein</fullName>
    </submittedName>
</protein>
<dbReference type="Gene3D" id="2.130.10.10">
    <property type="entry name" value="YVTN repeat-like/Quinoprotein amine dehydrogenase"/>
    <property type="match status" value="1"/>
</dbReference>
<dbReference type="SUPFAM" id="SSF50998">
    <property type="entry name" value="Quinoprotein alcohol dehydrogenase-like"/>
    <property type="match status" value="1"/>
</dbReference>
<accession>A0ABT5UCU3</accession>
<name>A0ABT5UCU3_9GAMM</name>
<evidence type="ECO:0000256" key="4">
    <source>
        <dbReference type="ARBA" id="ARBA00022723"/>
    </source>
</evidence>
<keyword evidence="6" id="KW-0281">Fimbrium</keyword>
<keyword evidence="5" id="KW-0106">Calcium</keyword>
<feature type="chain" id="PRO_5045604356" evidence="7">
    <location>
        <begin position="26"/>
        <end position="1022"/>
    </location>
</feature>
<dbReference type="Gene3D" id="3.40.50.410">
    <property type="entry name" value="von Willebrand factor, type A domain"/>
    <property type="match status" value="1"/>
</dbReference>
<reference evidence="9 10" key="1">
    <citation type="submission" date="2022-11" db="EMBL/GenBank/DDBJ databases">
        <title>Spartinivicinus poritis sp. nov., isolated from scleractinian coral Porites lutea.</title>
        <authorList>
            <person name="Zhang G."/>
            <person name="Cai L."/>
            <person name="Wei Q."/>
        </authorList>
    </citation>
    <scope>NUCLEOTIDE SEQUENCE [LARGE SCALE GENOMIC DNA]</scope>
    <source>
        <strain evidence="9 10">A2-2</strain>
    </source>
</reference>
<evidence type="ECO:0000256" key="6">
    <source>
        <dbReference type="ARBA" id="ARBA00023263"/>
    </source>
</evidence>
<evidence type="ECO:0000313" key="9">
    <source>
        <dbReference type="EMBL" id="MDE1464199.1"/>
    </source>
</evidence>
<evidence type="ECO:0000256" key="2">
    <source>
        <dbReference type="ARBA" id="ARBA00008387"/>
    </source>
</evidence>
<evidence type="ECO:0000256" key="5">
    <source>
        <dbReference type="ARBA" id="ARBA00022837"/>
    </source>
</evidence>
<dbReference type="InterPro" id="IPR015943">
    <property type="entry name" value="WD40/YVTN_repeat-like_dom_sf"/>
</dbReference>
<dbReference type="SUPFAM" id="SSF53300">
    <property type="entry name" value="vWA-like"/>
    <property type="match status" value="1"/>
</dbReference>
<comment type="caution">
    <text evidence="9">The sequence shown here is derived from an EMBL/GenBank/DDBJ whole genome shotgun (WGS) entry which is preliminary data.</text>
</comment>
<dbReference type="EMBL" id="JAPMOU010000030">
    <property type="protein sequence ID" value="MDE1464199.1"/>
    <property type="molecule type" value="Genomic_DNA"/>
</dbReference>
<keyword evidence="10" id="KW-1185">Reference proteome</keyword>
<comment type="subcellular location">
    <subcellularLocation>
        <location evidence="1">Fimbrium</location>
    </subcellularLocation>
</comment>
<dbReference type="InterPro" id="IPR008707">
    <property type="entry name" value="B-propeller_PilY1"/>
</dbReference>
<feature type="signal peptide" evidence="7">
    <location>
        <begin position="1"/>
        <end position="25"/>
    </location>
</feature>
<proteinExistence type="inferred from homology"/>
<evidence type="ECO:0000313" key="10">
    <source>
        <dbReference type="Proteomes" id="UP001528823"/>
    </source>
</evidence>
<dbReference type="SMART" id="SM00564">
    <property type="entry name" value="PQQ"/>
    <property type="match status" value="2"/>
</dbReference>
<sequence length="1022" mass="113285">MKSTNFKLHYLALSVSLVTTSLSVADDTEIFFKKNNDNKIRSNVLLLLDTSGSMDDPTIVPPYAEYKKKFKINNGTNPHRPKYNSKKRDYTLTRLEVVQDVAANLVEVTSGIDISLARFDAKGGYSEKGSEGGFVNLAAEEVSKARSDFQTKVNKYEPAGWTPLTESMHEMLQYFLGGSLVYGNNSIPDKSTPNSKSGNQYISPIKHQCQYNNLIVFTDGKPTKDTSSNSKIRNLISNRSLPNGLYKNCGYNSNELPKGNDASGRCMDELAWYMKNTDMADHIDGKQTVSTYTIGGFGLGGDAVKLLKSTAHHGGGKYYSADDVEGLQKALEDIISRVLDISTSFVTPAVTIDSFNRLQNSDEIYYTLFKPDKGPRWSGNLKRFKLNDNNDVVDVNGNKALNNGGFSKDSQSYWSTEKDGADVLKGGMISQLGLNRNIYTYTDSIPPKNVLLTTSANEFHENNNSLTLELMGETDADGRKNSIQWGRGVDIYDLDQDGKNDDINQRIGDPLHTTPRVINYYSNANSQTKDTTVFFTTNEGFLHAIDAATGKEEFSFIPQELLPNVTAYRRNETKDNQKKLYGLDGPIEVWHFDKNNDKDLLISNNGSADTDEHLYLYLTMRRGGNNIYALNVTNRQSPILEWVIKGDLDKDGKADETGDFRELGQTWSKPTIAKIKWKGKDELKTVLFFTAGYDPSQDGKTTMAPDQIGRAIYMVDPETGEKLWEASAQASANEKLTEMKYSFPANLSLVDINSDGAVDYFYAVDISGQVWRFDINQKNSGSNNFAKGHLLAKLGEPTGTSIRRFYSAVDPSLVQKRGSNNSYIALSVGSGFRAHPLDKTNADRFYMVKDYRPFGPIISGSLVTVTESDLYDATENLIQDGIDDNAKQQARAELNAAKGWFIRLEHEGEKVLGESTTYAGVLLFTTHQPTTAQQSNDPCKPSAGTGLLYAVNLQDATAVVPSGNSNKPGKKRRHFILKNGGIPGTPGVIQREGDPVVAVGTEINTDALEERDTLYKTFWREE</sequence>
<evidence type="ECO:0000256" key="7">
    <source>
        <dbReference type="SAM" id="SignalP"/>
    </source>
</evidence>
<keyword evidence="7" id="KW-0732">Signal</keyword>
<dbReference type="Proteomes" id="UP001528823">
    <property type="component" value="Unassembled WGS sequence"/>
</dbReference>
<dbReference type="InterPro" id="IPR011047">
    <property type="entry name" value="Quinoprotein_ADH-like_sf"/>
</dbReference>
<evidence type="ECO:0000256" key="1">
    <source>
        <dbReference type="ARBA" id="ARBA00004561"/>
    </source>
</evidence>
<feature type="domain" description="VWFA" evidence="8">
    <location>
        <begin position="43"/>
        <end position="338"/>
    </location>
</feature>
<evidence type="ECO:0000259" key="8">
    <source>
        <dbReference type="PROSITE" id="PS50234"/>
    </source>
</evidence>
<evidence type="ECO:0000256" key="3">
    <source>
        <dbReference type="ARBA" id="ARBA00022558"/>
    </source>
</evidence>
<dbReference type="Pfam" id="PF05567">
    <property type="entry name" value="T4P_PilY1"/>
    <property type="match status" value="1"/>
</dbReference>
<gene>
    <name evidence="9" type="ORF">ORQ98_19765</name>
</gene>
<dbReference type="PROSITE" id="PS50234">
    <property type="entry name" value="VWFA"/>
    <property type="match status" value="1"/>
</dbReference>
<dbReference type="InterPro" id="IPR002035">
    <property type="entry name" value="VWF_A"/>
</dbReference>
<keyword evidence="3" id="KW-1029">Fimbrium biogenesis</keyword>